<feature type="compositionally biased region" description="Polar residues" evidence="7">
    <location>
        <begin position="305"/>
        <end position="342"/>
    </location>
</feature>
<keyword evidence="3" id="KW-0963">Cytoplasm</keyword>
<evidence type="ECO:0000256" key="1">
    <source>
        <dbReference type="ARBA" id="ARBA00004245"/>
    </source>
</evidence>
<feature type="compositionally biased region" description="Basic and acidic residues" evidence="7">
    <location>
        <begin position="343"/>
        <end position="354"/>
    </location>
</feature>
<dbReference type="InterPro" id="IPR027329">
    <property type="entry name" value="TPX2_C"/>
</dbReference>
<feature type="compositionally biased region" description="Basic and acidic residues" evidence="7">
    <location>
        <begin position="37"/>
        <end position="50"/>
    </location>
</feature>
<evidence type="ECO:0000313" key="9">
    <source>
        <dbReference type="EMBL" id="CAI9089749.1"/>
    </source>
</evidence>
<feature type="region of interest" description="Disordered" evidence="7">
    <location>
        <begin position="74"/>
        <end position="134"/>
    </location>
</feature>
<keyword evidence="10" id="KW-1185">Reference proteome</keyword>
<name>A0AAV1C248_OLDCO</name>
<keyword evidence="5" id="KW-0206">Cytoskeleton</keyword>
<evidence type="ECO:0000256" key="4">
    <source>
        <dbReference type="ARBA" id="ARBA00022701"/>
    </source>
</evidence>
<organism evidence="9 10">
    <name type="scientific">Oldenlandia corymbosa var. corymbosa</name>
    <dbReference type="NCBI Taxonomy" id="529605"/>
    <lineage>
        <taxon>Eukaryota</taxon>
        <taxon>Viridiplantae</taxon>
        <taxon>Streptophyta</taxon>
        <taxon>Embryophyta</taxon>
        <taxon>Tracheophyta</taxon>
        <taxon>Spermatophyta</taxon>
        <taxon>Magnoliopsida</taxon>
        <taxon>eudicotyledons</taxon>
        <taxon>Gunneridae</taxon>
        <taxon>Pentapetalae</taxon>
        <taxon>asterids</taxon>
        <taxon>lamiids</taxon>
        <taxon>Gentianales</taxon>
        <taxon>Rubiaceae</taxon>
        <taxon>Rubioideae</taxon>
        <taxon>Spermacoceae</taxon>
        <taxon>Hedyotis-Oldenlandia complex</taxon>
        <taxon>Oldenlandia</taxon>
    </lineage>
</organism>
<dbReference type="InterPro" id="IPR044806">
    <property type="entry name" value="WVD2/WDL1-4"/>
</dbReference>
<feature type="region of interest" description="Disordered" evidence="7">
    <location>
        <begin position="214"/>
        <end position="354"/>
    </location>
</feature>
<reference evidence="9" key="1">
    <citation type="submission" date="2023-03" db="EMBL/GenBank/DDBJ databases">
        <authorList>
            <person name="Julca I."/>
        </authorList>
    </citation>
    <scope>NUCLEOTIDE SEQUENCE</scope>
</reference>
<evidence type="ECO:0000256" key="7">
    <source>
        <dbReference type="SAM" id="MobiDB-lite"/>
    </source>
</evidence>
<evidence type="ECO:0000313" key="10">
    <source>
        <dbReference type="Proteomes" id="UP001161247"/>
    </source>
</evidence>
<dbReference type="EMBL" id="OX459118">
    <property type="protein sequence ID" value="CAI9089749.1"/>
    <property type="molecule type" value="Genomic_DNA"/>
</dbReference>
<keyword evidence="6" id="KW-0175">Coiled coil</keyword>
<sequence length="399" mass="43577">MEDSANRIAIQNNHERTDVLGVRKTNLTTGGLADVKSQKDESFKHSEKKLISRPVKPASGSMALGTLQKVAPVPESASLANEKQNSSFSDANGTQTVDSDAHSPVIERSPKSLLSASVKSMDPNGKKDLDEDDNLSVASSAATSLRTLRSKLTVPVAPTFKCDNRIERRKEYYSKLEEKHKALEAEKLEYAARTKEEEEAVIKQLRKSMVYKANPVPSFYREGPPPKVELKKLPVTRPKSPNLSRRKSCGDAVKSVKSSPEGKEACARVKRHSIGSFREGGNTPTTSKSKDASVRRNMPGRANREGSSTPGSAKSKPTPSRQKPNVNGGTRVKNNPPQVKETSVTREISDTPVAKETEECVAEIMETPAVHCQKEADAAIVEEEIECSEKMISEISLDI</sequence>
<feature type="compositionally biased region" description="Polar residues" evidence="7">
    <location>
        <begin position="78"/>
        <end position="98"/>
    </location>
</feature>
<dbReference type="Proteomes" id="UP001161247">
    <property type="component" value="Chromosome 1"/>
</dbReference>
<dbReference type="PANTHER" id="PTHR46372:SF6">
    <property type="entry name" value="PROTEIN WVD2-LIKE 1"/>
    <property type="match status" value="1"/>
</dbReference>
<keyword evidence="4" id="KW-0493">Microtubule</keyword>
<dbReference type="AlphaFoldDB" id="A0AAV1C248"/>
<dbReference type="PANTHER" id="PTHR46372">
    <property type="entry name" value="PROTEIN WVD2-LIKE 3"/>
    <property type="match status" value="1"/>
</dbReference>
<comment type="similarity">
    <text evidence="2">Belongs to the TPX2 family.</text>
</comment>
<dbReference type="GO" id="GO:0000226">
    <property type="term" value="P:microtubule cytoskeleton organization"/>
    <property type="evidence" value="ECO:0007669"/>
    <property type="project" value="InterPro"/>
</dbReference>
<dbReference type="GO" id="GO:0008017">
    <property type="term" value="F:microtubule binding"/>
    <property type="evidence" value="ECO:0007669"/>
    <property type="project" value="InterPro"/>
</dbReference>
<dbReference type="Pfam" id="PF06886">
    <property type="entry name" value="TPX2"/>
    <property type="match status" value="1"/>
</dbReference>
<feature type="domain" description="TPX2 C-terminal" evidence="8">
    <location>
        <begin position="159"/>
        <end position="228"/>
    </location>
</feature>
<evidence type="ECO:0000256" key="3">
    <source>
        <dbReference type="ARBA" id="ARBA00022490"/>
    </source>
</evidence>
<dbReference type="GO" id="GO:0005874">
    <property type="term" value="C:microtubule"/>
    <property type="evidence" value="ECO:0007669"/>
    <property type="project" value="UniProtKB-KW"/>
</dbReference>
<comment type="subcellular location">
    <subcellularLocation>
        <location evidence="1">Cytoplasm</location>
        <location evidence="1">Cytoskeleton</location>
    </subcellularLocation>
</comment>
<evidence type="ECO:0000256" key="5">
    <source>
        <dbReference type="ARBA" id="ARBA00023212"/>
    </source>
</evidence>
<feature type="coiled-coil region" evidence="6">
    <location>
        <begin position="166"/>
        <end position="193"/>
    </location>
</feature>
<feature type="region of interest" description="Disordered" evidence="7">
    <location>
        <begin position="37"/>
        <end position="60"/>
    </location>
</feature>
<evidence type="ECO:0000256" key="2">
    <source>
        <dbReference type="ARBA" id="ARBA00005885"/>
    </source>
</evidence>
<evidence type="ECO:0000256" key="6">
    <source>
        <dbReference type="SAM" id="Coils"/>
    </source>
</evidence>
<evidence type="ECO:0000259" key="8">
    <source>
        <dbReference type="Pfam" id="PF06886"/>
    </source>
</evidence>
<proteinExistence type="inferred from homology"/>
<accession>A0AAV1C248</accession>
<protein>
    <submittedName>
        <fullName evidence="9">OLC1v1024381C1</fullName>
    </submittedName>
</protein>
<gene>
    <name evidence="9" type="ORF">OLC1_LOCUS2034</name>
</gene>